<feature type="compositionally biased region" description="Pro residues" evidence="1">
    <location>
        <begin position="38"/>
        <end position="73"/>
    </location>
</feature>
<organism evidence="3 4">
    <name type="scientific">Levilinea saccharolytica</name>
    <dbReference type="NCBI Taxonomy" id="229921"/>
    <lineage>
        <taxon>Bacteria</taxon>
        <taxon>Bacillati</taxon>
        <taxon>Chloroflexota</taxon>
        <taxon>Anaerolineae</taxon>
        <taxon>Anaerolineales</taxon>
        <taxon>Anaerolineaceae</taxon>
        <taxon>Levilinea</taxon>
    </lineage>
</organism>
<dbReference type="PATRIC" id="fig|229921.5.peg.2605"/>
<reference evidence="3 4" key="1">
    <citation type="submission" date="2015-07" db="EMBL/GenBank/DDBJ databases">
        <title>Genome sequence of Levilinea saccharolytica DSM 16555.</title>
        <authorList>
            <person name="Hemp J."/>
            <person name="Ward L.M."/>
            <person name="Pace L.A."/>
            <person name="Fischer W.W."/>
        </authorList>
    </citation>
    <scope>NUCLEOTIDE SEQUENCE [LARGE SCALE GENOMIC DNA]</scope>
    <source>
        <strain evidence="3 4">KIBI-1</strain>
    </source>
</reference>
<accession>A0A0P6XQ61</accession>
<dbReference type="RefSeq" id="WP_075071282.1">
    <property type="nucleotide sequence ID" value="NZ_LGCM01000060.1"/>
</dbReference>
<feature type="region of interest" description="Disordered" evidence="1">
    <location>
        <begin position="34"/>
        <end position="74"/>
    </location>
</feature>
<keyword evidence="4" id="KW-1185">Reference proteome</keyword>
<protein>
    <submittedName>
        <fullName evidence="3">Uncharacterized protein</fullName>
    </submittedName>
</protein>
<feature type="chain" id="PRO_5006133171" evidence="2">
    <location>
        <begin position="29"/>
        <end position="240"/>
    </location>
</feature>
<evidence type="ECO:0000256" key="2">
    <source>
        <dbReference type="SAM" id="SignalP"/>
    </source>
</evidence>
<name>A0A0P6XQ61_9CHLR</name>
<dbReference type="AlphaFoldDB" id="A0A0P6XQ61"/>
<keyword evidence="2" id="KW-0732">Signal</keyword>
<dbReference type="PROSITE" id="PS51257">
    <property type="entry name" value="PROKAR_LIPOPROTEIN"/>
    <property type="match status" value="1"/>
</dbReference>
<comment type="caution">
    <text evidence="3">The sequence shown here is derived from an EMBL/GenBank/DDBJ whole genome shotgun (WGS) entry which is preliminary data.</text>
</comment>
<feature type="signal peptide" evidence="2">
    <location>
        <begin position="1"/>
        <end position="28"/>
    </location>
</feature>
<gene>
    <name evidence="3" type="ORF">ADN01_15865</name>
</gene>
<dbReference type="STRING" id="229921.ADN01_15865"/>
<proteinExistence type="predicted"/>
<dbReference type="Proteomes" id="UP000050501">
    <property type="component" value="Unassembled WGS sequence"/>
</dbReference>
<evidence type="ECO:0000256" key="1">
    <source>
        <dbReference type="SAM" id="MobiDB-lite"/>
    </source>
</evidence>
<dbReference type="EMBL" id="LGCM01000060">
    <property type="protein sequence ID" value="KPL77385.1"/>
    <property type="molecule type" value="Genomic_DNA"/>
</dbReference>
<evidence type="ECO:0000313" key="3">
    <source>
        <dbReference type="EMBL" id="KPL77385.1"/>
    </source>
</evidence>
<sequence>MNWKRYASVTCLLVILAAALTGCGLLGAAEPTATPAPTDVPPTPTEMPSPTPEPPTATPTAEPPTATPEPTATPIPEKVEAWCLPLEFAGVSLDSAKTTVMPSGARPATFENGQLNLMVPAVACTFVYTSSQPLPAGTQLMFFDPGQSKPWLTTTLESPADAPNVGLSVINHTFVLNPPYWEISYVAEIRGADGTQKWASPLRVYKGKPPLCWNFQLPDPITLACPSIDGDWHVYETPVN</sequence>
<evidence type="ECO:0000313" key="4">
    <source>
        <dbReference type="Proteomes" id="UP000050501"/>
    </source>
</evidence>